<dbReference type="EMBL" id="JARAOO010000008">
    <property type="protein sequence ID" value="KAJ7960626.1"/>
    <property type="molecule type" value="Genomic_DNA"/>
</dbReference>
<dbReference type="CDD" id="cd17917">
    <property type="entry name" value="DEXHc_RHA-like"/>
    <property type="match status" value="1"/>
</dbReference>
<comment type="similarity">
    <text evidence="9">Belongs to the DExH box helicase family.</text>
</comment>
<dbReference type="GO" id="GO:0003723">
    <property type="term" value="F:RNA binding"/>
    <property type="evidence" value="ECO:0007669"/>
    <property type="project" value="UniProtKB-KW"/>
</dbReference>
<dbReference type="InterPro" id="IPR036770">
    <property type="entry name" value="Ankyrin_rpt-contain_sf"/>
</dbReference>
<evidence type="ECO:0000256" key="2">
    <source>
        <dbReference type="ARBA" id="ARBA00012552"/>
    </source>
</evidence>
<dbReference type="SUPFAM" id="SSF52540">
    <property type="entry name" value="P-loop containing nucleoside triphosphate hydrolases"/>
    <property type="match status" value="2"/>
</dbReference>
<keyword evidence="3" id="KW-0547">Nucleotide-binding</keyword>
<feature type="compositionally biased region" description="Low complexity" evidence="10">
    <location>
        <begin position="1502"/>
        <end position="1512"/>
    </location>
</feature>
<dbReference type="PROSITE" id="PS51192">
    <property type="entry name" value="HELICASE_ATP_BIND_1"/>
    <property type="match status" value="1"/>
</dbReference>
<evidence type="ECO:0000256" key="8">
    <source>
        <dbReference type="ARBA" id="ARBA00047984"/>
    </source>
</evidence>
<dbReference type="InterPro" id="IPR011709">
    <property type="entry name" value="DEAD-box_helicase_OB_fold"/>
</dbReference>
<dbReference type="PANTHER" id="PTHR18934:SF213">
    <property type="entry name" value="3'-5' RNA HELICASE YTHDC2"/>
    <property type="match status" value="1"/>
</dbReference>
<dbReference type="FunFam" id="3.40.50.300:FF:000526">
    <property type="entry name" value="DExH-box ATP-dependent RNA helicase DExH3"/>
    <property type="match status" value="1"/>
</dbReference>
<comment type="catalytic activity">
    <reaction evidence="8">
        <text>ATP + H2O = ADP + phosphate + H(+)</text>
        <dbReference type="Rhea" id="RHEA:13065"/>
        <dbReference type="ChEBI" id="CHEBI:15377"/>
        <dbReference type="ChEBI" id="CHEBI:15378"/>
        <dbReference type="ChEBI" id="CHEBI:30616"/>
        <dbReference type="ChEBI" id="CHEBI:43474"/>
        <dbReference type="ChEBI" id="CHEBI:456216"/>
        <dbReference type="EC" id="3.6.4.13"/>
    </reaction>
</comment>
<dbReference type="InterPro" id="IPR001374">
    <property type="entry name" value="R3H_dom"/>
</dbReference>
<evidence type="ECO:0000256" key="7">
    <source>
        <dbReference type="ARBA" id="ARBA00022884"/>
    </source>
</evidence>
<dbReference type="Gene3D" id="3.40.50.300">
    <property type="entry name" value="P-loop containing nucleotide triphosphate hydrolases"/>
    <property type="match status" value="2"/>
</dbReference>
<dbReference type="InterPro" id="IPR011545">
    <property type="entry name" value="DEAD/DEAH_box_helicase_dom"/>
</dbReference>
<dbReference type="Pfam" id="PF21010">
    <property type="entry name" value="HA2_C"/>
    <property type="match status" value="1"/>
</dbReference>
<dbReference type="SUPFAM" id="SSF48403">
    <property type="entry name" value="Ankyrin repeat"/>
    <property type="match status" value="1"/>
</dbReference>
<protein>
    <recommendedName>
        <fullName evidence="2">RNA helicase</fullName>
        <ecNumber evidence="2">3.6.4.13</ecNumber>
    </recommendedName>
</protein>
<dbReference type="InterPro" id="IPR007502">
    <property type="entry name" value="Helicase-assoc_dom"/>
</dbReference>
<evidence type="ECO:0000313" key="14">
    <source>
        <dbReference type="Proteomes" id="UP001163823"/>
    </source>
</evidence>
<dbReference type="SMART" id="SM00487">
    <property type="entry name" value="DEXDc"/>
    <property type="match status" value="1"/>
</dbReference>
<feature type="compositionally biased region" description="Acidic residues" evidence="10">
    <location>
        <begin position="1007"/>
        <end position="1025"/>
    </location>
</feature>
<comment type="caution">
    <text evidence="13">The sequence shown here is derived from an EMBL/GenBank/DDBJ whole genome shotgun (WGS) entry which is preliminary data.</text>
</comment>
<dbReference type="CDD" id="cd18791">
    <property type="entry name" value="SF2_C_RHA"/>
    <property type="match status" value="1"/>
</dbReference>
<feature type="region of interest" description="Disordered" evidence="10">
    <location>
        <begin position="1162"/>
        <end position="1551"/>
    </location>
</feature>
<feature type="compositionally biased region" description="Polar residues" evidence="10">
    <location>
        <begin position="1321"/>
        <end position="1337"/>
    </location>
</feature>
<feature type="compositionally biased region" description="Polar residues" evidence="10">
    <location>
        <begin position="1196"/>
        <end position="1206"/>
    </location>
</feature>
<dbReference type="GO" id="GO:0005886">
    <property type="term" value="C:plasma membrane"/>
    <property type="evidence" value="ECO:0007669"/>
    <property type="project" value="UniProtKB-SubCell"/>
</dbReference>
<comment type="subcellular location">
    <subcellularLocation>
        <location evidence="1">Cell membrane</location>
        <topology evidence="1">Peripheral membrane protein</topology>
    </subcellularLocation>
</comment>
<dbReference type="Pfam" id="PF00271">
    <property type="entry name" value="Helicase_C"/>
    <property type="match status" value="1"/>
</dbReference>
<name>A0AAD7PLW4_QUISA</name>
<dbReference type="SMART" id="SM00393">
    <property type="entry name" value="R3H"/>
    <property type="match status" value="1"/>
</dbReference>
<evidence type="ECO:0000256" key="4">
    <source>
        <dbReference type="ARBA" id="ARBA00022801"/>
    </source>
</evidence>
<organism evidence="13 14">
    <name type="scientific">Quillaja saponaria</name>
    <name type="common">Soap bark tree</name>
    <dbReference type="NCBI Taxonomy" id="32244"/>
    <lineage>
        <taxon>Eukaryota</taxon>
        <taxon>Viridiplantae</taxon>
        <taxon>Streptophyta</taxon>
        <taxon>Embryophyta</taxon>
        <taxon>Tracheophyta</taxon>
        <taxon>Spermatophyta</taxon>
        <taxon>Magnoliopsida</taxon>
        <taxon>eudicotyledons</taxon>
        <taxon>Gunneridae</taxon>
        <taxon>Pentapetalae</taxon>
        <taxon>rosids</taxon>
        <taxon>fabids</taxon>
        <taxon>Fabales</taxon>
        <taxon>Quillajaceae</taxon>
        <taxon>Quillaja</taxon>
    </lineage>
</organism>
<evidence type="ECO:0000256" key="3">
    <source>
        <dbReference type="ARBA" id="ARBA00022741"/>
    </source>
</evidence>
<keyword evidence="6" id="KW-0067">ATP-binding</keyword>
<evidence type="ECO:0000256" key="10">
    <source>
        <dbReference type="SAM" id="MobiDB-lite"/>
    </source>
</evidence>
<keyword evidence="14" id="KW-1185">Reference proteome</keyword>
<feature type="domain" description="Helicase ATP-binding" evidence="11">
    <location>
        <begin position="204"/>
        <end position="381"/>
    </location>
</feature>
<dbReference type="Gene3D" id="1.20.120.1080">
    <property type="match status" value="1"/>
</dbReference>
<evidence type="ECO:0000259" key="12">
    <source>
        <dbReference type="PROSITE" id="PS51194"/>
    </source>
</evidence>
<evidence type="ECO:0000256" key="6">
    <source>
        <dbReference type="ARBA" id="ARBA00022840"/>
    </source>
</evidence>
<dbReference type="Pfam" id="PF00270">
    <property type="entry name" value="DEAD"/>
    <property type="match status" value="1"/>
</dbReference>
<dbReference type="InterPro" id="IPR014001">
    <property type="entry name" value="Helicase_ATP-bd"/>
</dbReference>
<dbReference type="SUPFAM" id="SSF82708">
    <property type="entry name" value="R3H domain"/>
    <property type="match status" value="1"/>
</dbReference>
<evidence type="ECO:0000259" key="11">
    <source>
        <dbReference type="PROSITE" id="PS51192"/>
    </source>
</evidence>
<dbReference type="KEGG" id="qsa:O6P43_021043"/>
<dbReference type="GO" id="GO:0005524">
    <property type="term" value="F:ATP binding"/>
    <property type="evidence" value="ECO:0007669"/>
    <property type="project" value="UniProtKB-KW"/>
</dbReference>
<feature type="region of interest" description="Disordered" evidence="10">
    <location>
        <begin position="1005"/>
        <end position="1025"/>
    </location>
</feature>
<accession>A0AAD7PLW4</accession>
<keyword evidence="5 13" id="KW-0347">Helicase</keyword>
<evidence type="ECO:0000313" key="13">
    <source>
        <dbReference type="EMBL" id="KAJ7960626.1"/>
    </source>
</evidence>
<keyword evidence="7" id="KW-0694">RNA-binding</keyword>
<evidence type="ECO:0000256" key="5">
    <source>
        <dbReference type="ARBA" id="ARBA00022806"/>
    </source>
</evidence>
<dbReference type="InterPro" id="IPR001650">
    <property type="entry name" value="Helicase_C-like"/>
</dbReference>
<reference evidence="13" key="1">
    <citation type="journal article" date="2023" name="Science">
        <title>Elucidation of the pathway for biosynthesis of saponin adjuvants from the soapbark tree.</title>
        <authorList>
            <person name="Reed J."/>
            <person name="Orme A."/>
            <person name="El-Demerdash A."/>
            <person name="Owen C."/>
            <person name="Martin L.B.B."/>
            <person name="Misra R.C."/>
            <person name="Kikuchi S."/>
            <person name="Rejzek M."/>
            <person name="Martin A.C."/>
            <person name="Harkess A."/>
            <person name="Leebens-Mack J."/>
            <person name="Louveau T."/>
            <person name="Stephenson M.J."/>
            <person name="Osbourn A."/>
        </authorList>
    </citation>
    <scope>NUCLEOTIDE SEQUENCE</scope>
    <source>
        <strain evidence="13">S10</strain>
    </source>
</reference>
<dbReference type="SMART" id="SM00847">
    <property type="entry name" value="HA2"/>
    <property type="match status" value="1"/>
</dbReference>
<evidence type="ECO:0000256" key="9">
    <source>
        <dbReference type="ARBA" id="ARBA00060772"/>
    </source>
</evidence>
<dbReference type="InterPro" id="IPR027417">
    <property type="entry name" value="P-loop_NTPase"/>
</dbReference>
<feature type="compositionally biased region" description="Polar residues" evidence="10">
    <location>
        <begin position="1541"/>
        <end position="1551"/>
    </location>
</feature>
<dbReference type="PROSITE" id="PS51194">
    <property type="entry name" value="HELICASE_CTER"/>
    <property type="match status" value="1"/>
</dbReference>
<sequence>MARKGRIGRKGRKFKESKRKRQKSSVDEATLIRLNKQLEEFRASEDEVYTFEAGLSWNERSVIHQLCWKMGMKTKRSGGGCKVSGRKRCISVYKNKKVSTMKGLDSLHCLEFSEVAKEVLMDLFKHCPPGDGDMKEELVEKDNEKFEQRRRKKDDFFCKPLMAKEDIANRLEKLASALQKAPDVIHLTKEKSKLPIASFKDIITSTIDSHQVVLISGETGCGKTTQVPQFILDHIWGKGESCKIICSQPRRLSATSVAERIASERGENVGQNVGYKIRLESVGGRHSSIVLCTNGVLLKVLVSEKADKSKAAPMRSDEYSGITHIVMDEIHERDRYSDFMMAVIRDMLPSYPNLHLILMSATIDAERFSRYFGGCPVINVPGFTYPVRTFYLEDVLSMVKSAENNHLDNTKLCPLADNPDFDKEDKFALDEAINLAFNNDELDPLLELVSSEASPKLFNYQHSMTDLTPLMVFAGKGRLGEICMLLSFGADCHLRGKDGTTALEIAERENQQEAAELLKNHMENAFSNSTEDQKLLDKYIATVNPELIDIVLIEQLLRKICTDSQDGGVLVFLPGWDDINRTREKLLMSPFFADTSKFSILSLHSMVPSVEQKQVFNRPPPGCRKIVLSTNIAETAITIDDVVYVIDTGRMKERSYDPYNNVSTLQSSWISKASAKQRQGRAGRCKPGICYYLYSKVRASCMPDFQIPEIKRMPIEELCLQVKLLDPSSKIEDFLKKILDPPVSETIHNAIIVLQDIGALSLDENLTLLGAKLGALPVHPLTGKMLFFSLLMNCLDPALTLACAAEYRDPFTLPMLTVEKKKAVAAKLELASLYGGRGDQLAVVAAFECWKNAKTSSIQTRFCSKYFVSSSTMSMLSGMRIQLEKELIQTGFILPDVSSYNSNAHVPGILHAVLVAGLYPNVGRLSTPKKSGKKFMVETASGSKIRLHSHSIISKLSFEKTGDRPLIVYDEVTRGDGGMNIRNSTLVGALPLLLLSTEIAVAPAKDDDGDANNDGIDDADGEREDGMEMDNISRHEEKLMSSPDNSVRVVVDRWLCFRSTALDVAQIYCLRERLSVALLYKVTHSRKVLPPILANTLHAIACILSYDGMSGIPETLECVDSHTSMENATEIDKSVTETSKDMSQKGDKFLIQLMGNRYKDMHKSFSSRQESRVPVPMGKSILGPPPSHNDPLLISSPCSNQNQNPPSEGPGLNGKNVPQGRRRKPKRDVIVIPIPCSAQDENGPQVSGPPPSHNVPLSISSPSSNQNQNPPTEGPGLNGKNAPQGRKRKRKRGDVIVIPIPCSAQDGNVPQVSGPPPSHNVPLSISSPCSNQNQNPPTEGPGLNGKNAPQGNVPQVSGPPPSHNVPLSISSPSSNQNQNPPTEGPGLNGKNAPQGRKRKRKRGDVIVIPIPCSAQDENGPQVSGPPPSHNVPLSISSPSSNQNQNPPTEGPGLNGKNAPQGRKRKRKRGDVIVIPIPCSAQDENVPQVSGPPPSHNVPLSISSPSSNQNQNPATEGPGLNGKNAPQGNVPQVSGPPPSHNVPLSSSHLAQTTTRTLLQKALV</sequence>
<feature type="region of interest" description="Disordered" evidence="10">
    <location>
        <begin position="1"/>
        <end position="25"/>
    </location>
</feature>
<feature type="compositionally biased region" description="Low complexity" evidence="10">
    <location>
        <begin position="1364"/>
        <end position="1381"/>
    </location>
</feature>
<feature type="compositionally biased region" description="Low complexity" evidence="10">
    <location>
        <begin position="1430"/>
        <end position="1447"/>
    </location>
</feature>
<dbReference type="GO" id="GO:0003724">
    <property type="term" value="F:RNA helicase activity"/>
    <property type="evidence" value="ECO:0007669"/>
    <property type="project" value="UniProtKB-EC"/>
</dbReference>
<dbReference type="Gene3D" id="3.30.1370.50">
    <property type="entry name" value="R3H-like domain"/>
    <property type="match status" value="1"/>
</dbReference>
<dbReference type="GO" id="GO:0016787">
    <property type="term" value="F:hydrolase activity"/>
    <property type="evidence" value="ECO:0007669"/>
    <property type="project" value="UniProtKB-KW"/>
</dbReference>
<dbReference type="Pfam" id="PF07717">
    <property type="entry name" value="OB_NTP_bind"/>
    <property type="match status" value="1"/>
</dbReference>
<feature type="compositionally biased region" description="Basic residues" evidence="10">
    <location>
        <begin position="1"/>
        <end position="23"/>
    </location>
</feature>
<feature type="domain" description="Helicase C-terminal" evidence="12">
    <location>
        <begin position="552"/>
        <end position="726"/>
    </location>
</feature>
<dbReference type="EC" id="3.6.4.13" evidence="2"/>
<evidence type="ECO:0000256" key="1">
    <source>
        <dbReference type="ARBA" id="ARBA00004202"/>
    </source>
</evidence>
<dbReference type="PANTHER" id="PTHR18934">
    <property type="entry name" value="ATP-DEPENDENT RNA HELICASE"/>
    <property type="match status" value="1"/>
</dbReference>
<feature type="compositionally biased region" description="Low complexity" evidence="10">
    <location>
        <begin position="1254"/>
        <end position="1271"/>
    </location>
</feature>
<dbReference type="FunFam" id="3.40.50.300:FF:000860">
    <property type="entry name" value="DExH-box ATP-dependent RNA helicase DExH6"/>
    <property type="match status" value="1"/>
</dbReference>
<proteinExistence type="inferred from homology"/>
<gene>
    <name evidence="13" type="ORF">O6P43_021043</name>
</gene>
<dbReference type="SMART" id="SM00490">
    <property type="entry name" value="HELICc"/>
    <property type="match status" value="1"/>
</dbReference>
<dbReference type="Gene3D" id="1.25.40.20">
    <property type="entry name" value="Ankyrin repeat-containing domain"/>
    <property type="match status" value="1"/>
</dbReference>
<dbReference type="InterPro" id="IPR036867">
    <property type="entry name" value="R3H_dom_sf"/>
</dbReference>
<keyword evidence="4" id="KW-0378">Hydrolase</keyword>
<dbReference type="Proteomes" id="UP001163823">
    <property type="component" value="Chromosome 8"/>
</dbReference>